<feature type="transmembrane region" description="Helical" evidence="1">
    <location>
        <begin position="58"/>
        <end position="80"/>
    </location>
</feature>
<dbReference type="EMBL" id="JBHSNY010000023">
    <property type="protein sequence ID" value="MFC5639486.1"/>
    <property type="molecule type" value="Genomic_DNA"/>
</dbReference>
<keyword evidence="1" id="KW-0472">Membrane</keyword>
<sequence>MPATPAPRPAATATIIRVAPGPARKWMRMGLIVTVVCTILAIAIVVIFVRSAGRSAEAWPSIVAALISLALPGWGIRGGVRAFQRGLDMRNLFVATDETGLWVSQGAGLKVVPWDSVAAAALHWSRAENPTGKDYSIELCPNVAIDPQDPVLGSFVRDDEPFWPGLPRLRYRFNGNYPYREALVEAIRQHAPHLWAGEHEREPGYLTNG</sequence>
<reference evidence="3" key="1">
    <citation type="journal article" date="2019" name="Int. J. Syst. Evol. Microbiol.">
        <title>The Global Catalogue of Microorganisms (GCM) 10K type strain sequencing project: providing services to taxonomists for standard genome sequencing and annotation.</title>
        <authorList>
            <consortium name="The Broad Institute Genomics Platform"/>
            <consortium name="The Broad Institute Genome Sequencing Center for Infectious Disease"/>
            <person name="Wu L."/>
            <person name="Ma J."/>
        </authorList>
    </citation>
    <scope>NUCLEOTIDE SEQUENCE [LARGE SCALE GENOMIC DNA]</scope>
    <source>
        <strain evidence="3">CGMCC 4.7248</strain>
    </source>
</reference>
<gene>
    <name evidence="2" type="ORF">ACFPZJ_38365</name>
</gene>
<evidence type="ECO:0008006" key="4">
    <source>
        <dbReference type="Google" id="ProtNLM"/>
    </source>
</evidence>
<comment type="caution">
    <text evidence="2">The sequence shown here is derived from an EMBL/GenBank/DDBJ whole genome shotgun (WGS) entry which is preliminary data.</text>
</comment>
<proteinExistence type="predicted"/>
<dbReference type="RefSeq" id="WP_381031525.1">
    <property type="nucleotide sequence ID" value="NZ_JBHSNY010000023.1"/>
</dbReference>
<evidence type="ECO:0000256" key="1">
    <source>
        <dbReference type="SAM" id="Phobius"/>
    </source>
</evidence>
<evidence type="ECO:0000313" key="3">
    <source>
        <dbReference type="Proteomes" id="UP001596154"/>
    </source>
</evidence>
<keyword evidence="1" id="KW-1133">Transmembrane helix</keyword>
<dbReference type="Proteomes" id="UP001596154">
    <property type="component" value="Unassembled WGS sequence"/>
</dbReference>
<name>A0ABW0V0T7_9ACTN</name>
<feature type="transmembrane region" description="Helical" evidence="1">
    <location>
        <begin position="31"/>
        <end position="52"/>
    </location>
</feature>
<organism evidence="2 3">
    <name type="scientific">Streptomyces bullii</name>
    <dbReference type="NCBI Taxonomy" id="349910"/>
    <lineage>
        <taxon>Bacteria</taxon>
        <taxon>Bacillati</taxon>
        <taxon>Actinomycetota</taxon>
        <taxon>Actinomycetes</taxon>
        <taxon>Kitasatosporales</taxon>
        <taxon>Streptomycetaceae</taxon>
        <taxon>Streptomyces</taxon>
    </lineage>
</organism>
<evidence type="ECO:0000313" key="2">
    <source>
        <dbReference type="EMBL" id="MFC5639486.1"/>
    </source>
</evidence>
<protein>
    <recommendedName>
        <fullName evidence="4">PH domain-containing protein</fullName>
    </recommendedName>
</protein>
<keyword evidence="1" id="KW-0812">Transmembrane</keyword>
<accession>A0ABW0V0T7</accession>
<keyword evidence="3" id="KW-1185">Reference proteome</keyword>